<dbReference type="Proteomes" id="UP000316331">
    <property type="component" value="Unassembled WGS sequence"/>
</dbReference>
<dbReference type="Pfam" id="PF03583">
    <property type="entry name" value="LIP"/>
    <property type="match status" value="1"/>
</dbReference>
<organism evidence="1 2">
    <name type="scientific">Nocardia bhagyanarayanae</name>
    <dbReference type="NCBI Taxonomy" id="1215925"/>
    <lineage>
        <taxon>Bacteria</taxon>
        <taxon>Bacillati</taxon>
        <taxon>Actinomycetota</taxon>
        <taxon>Actinomycetes</taxon>
        <taxon>Mycobacteriales</taxon>
        <taxon>Nocardiaceae</taxon>
        <taxon>Nocardia</taxon>
    </lineage>
</organism>
<name>A0A543FFX0_9NOCA</name>
<dbReference type="AlphaFoldDB" id="A0A543FFX0"/>
<evidence type="ECO:0000313" key="1">
    <source>
        <dbReference type="EMBL" id="TQM32671.1"/>
    </source>
</evidence>
<evidence type="ECO:0000313" key="2">
    <source>
        <dbReference type="Proteomes" id="UP000316331"/>
    </source>
</evidence>
<dbReference type="PIRSF" id="PIRSF029171">
    <property type="entry name" value="Esterase_LipA"/>
    <property type="match status" value="1"/>
</dbReference>
<dbReference type="EMBL" id="VFPG01000001">
    <property type="protein sequence ID" value="TQM32671.1"/>
    <property type="molecule type" value="Genomic_DNA"/>
</dbReference>
<dbReference type="PANTHER" id="PTHR34853">
    <property type="match status" value="1"/>
</dbReference>
<comment type="caution">
    <text evidence="1">The sequence shown here is derived from an EMBL/GenBank/DDBJ whole genome shotgun (WGS) entry which is preliminary data.</text>
</comment>
<dbReference type="GO" id="GO:0004806">
    <property type="term" value="F:triacylglycerol lipase activity"/>
    <property type="evidence" value="ECO:0007669"/>
    <property type="project" value="InterPro"/>
</dbReference>
<keyword evidence="2" id="KW-1185">Reference proteome</keyword>
<protein>
    <submittedName>
        <fullName evidence="1">Secretory lipase</fullName>
    </submittedName>
</protein>
<dbReference type="SUPFAM" id="SSF53474">
    <property type="entry name" value="alpha/beta-Hydrolases"/>
    <property type="match status" value="1"/>
</dbReference>
<dbReference type="InterPro" id="IPR005152">
    <property type="entry name" value="Lipase_secreted"/>
</dbReference>
<accession>A0A543FFX0</accession>
<dbReference type="PANTHER" id="PTHR34853:SF1">
    <property type="entry name" value="LIPASE 5"/>
    <property type="match status" value="1"/>
</dbReference>
<gene>
    <name evidence="1" type="ORF">FB390_4366</name>
</gene>
<reference evidence="1 2" key="1">
    <citation type="submission" date="2019-06" db="EMBL/GenBank/DDBJ databases">
        <title>Sequencing the genomes of 1000 actinobacteria strains.</title>
        <authorList>
            <person name="Klenk H.-P."/>
        </authorList>
    </citation>
    <scope>NUCLEOTIDE SEQUENCE [LARGE SCALE GENOMIC DNA]</scope>
    <source>
        <strain evidence="1 2">DSM 103495</strain>
    </source>
</reference>
<dbReference type="GO" id="GO:0016042">
    <property type="term" value="P:lipid catabolic process"/>
    <property type="evidence" value="ECO:0007669"/>
    <property type="project" value="InterPro"/>
</dbReference>
<proteinExistence type="predicted"/>
<dbReference type="Gene3D" id="3.40.50.1820">
    <property type="entry name" value="alpha/beta hydrolase"/>
    <property type="match status" value="1"/>
</dbReference>
<dbReference type="RefSeq" id="WP_141810546.1">
    <property type="nucleotide sequence ID" value="NZ_VFPG01000001.1"/>
</dbReference>
<dbReference type="OrthoDB" id="9798122at2"/>
<dbReference type="InterPro" id="IPR029058">
    <property type="entry name" value="AB_hydrolase_fold"/>
</dbReference>
<dbReference type="Gene3D" id="1.10.260.130">
    <property type="match status" value="1"/>
</dbReference>
<sequence length="370" mass="39841">MNDVADEFYRGPILDYEIRRGELLRRRRVRVPQLDGGVAEAWQIVYASRSAFGAAIAASGIVIAPDQKQTPTAILVYCPAFHGLGGTENAPSQRLAAGTALDTEAIGAALERGWVVVVPDGQGMGLTGLGPMRFLARAAGARAALDAIRAVGGLQDVDWPPLPALAWGYADGGRTAVSVAEHRTRYAPEVDLRGVAAGAVVSDLRDLVQTHDGGPWSGLGLAGMVGLSRAYSHLPLRHILSAAGYEAVEAAEHLGVEDIRRSFPAPLDHWCVRPDPWNDPLWRYVLESERTAHESAPQVPVHLYHGTEDVLVPITQGRNLFGAYRAMAVDLSWREYTTGHARAARAGQPEALAQLEAFLHRKPRDAGRAT</sequence>